<evidence type="ECO:0000313" key="1">
    <source>
        <dbReference type="EMBL" id="AEV31014.1"/>
    </source>
</evidence>
<proteinExistence type="predicted"/>
<organism evidence="1 2">
    <name type="scientific">Sphaerochaeta pleomorpha (strain ATCC BAA-1885 / DSM 22778 / Grapes)</name>
    <dbReference type="NCBI Taxonomy" id="158190"/>
    <lineage>
        <taxon>Bacteria</taxon>
        <taxon>Pseudomonadati</taxon>
        <taxon>Spirochaetota</taxon>
        <taxon>Spirochaetia</taxon>
        <taxon>Spirochaetales</taxon>
        <taxon>Sphaerochaetaceae</taxon>
        <taxon>Sphaerochaeta</taxon>
    </lineage>
</organism>
<evidence type="ECO:0000313" key="2">
    <source>
        <dbReference type="Proteomes" id="UP000005632"/>
    </source>
</evidence>
<keyword evidence="2" id="KW-1185">Reference proteome</keyword>
<reference evidence="1 2" key="1">
    <citation type="submission" date="2011-11" db="EMBL/GenBank/DDBJ databases">
        <title>Complete sequence of Spirochaeta sp. grapes.</title>
        <authorList>
            <consortium name="US DOE Joint Genome Institute"/>
            <person name="Lucas S."/>
            <person name="Han J."/>
            <person name="Lapidus A."/>
            <person name="Cheng J.-F."/>
            <person name="Goodwin L."/>
            <person name="Pitluck S."/>
            <person name="Peters L."/>
            <person name="Ovchinnikova G."/>
            <person name="Munk A.C."/>
            <person name="Detter J.C."/>
            <person name="Han C."/>
            <person name="Tapia R."/>
            <person name="Land M."/>
            <person name="Hauser L."/>
            <person name="Kyrpides N."/>
            <person name="Ivanova N."/>
            <person name="Pagani I."/>
            <person name="Ritalahtilisa K."/>
            <person name="Loeffler F."/>
            <person name="Woyke T."/>
        </authorList>
    </citation>
    <scope>NUCLEOTIDE SEQUENCE [LARGE SCALE GENOMIC DNA]</scope>
    <source>
        <strain evidence="2">ATCC BAA-1885 / DSM 22778 / Grapes</strain>
    </source>
</reference>
<dbReference type="STRING" id="158190.SpiGrapes_3270"/>
<protein>
    <submittedName>
        <fullName evidence="1">Uncharacterized protein</fullName>
    </submittedName>
</protein>
<name>G8QR79_SPHPG</name>
<sequence>MNSLKSTGPSWTTRIIGTANESERIERIIGRYAHFVYTKKNILDTFLLEEIYEIGETLLSLSLSKQDFPQPYSFGELYLAEHSLLQKKFNACEYPLQCRVLDVAEEYKKAKGLYALIAIDWESGISQLLSISSDTGRLKMEAEGFLSDPLLENMVDRHLEGTLASLLDRSREIVKTEKNTENTGLYAVRCSDAFFVNNLFSFFLDAKFTILSGKNLDEFGHHLPEFITIA</sequence>
<dbReference type="RefSeq" id="WP_014271853.1">
    <property type="nucleotide sequence ID" value="NC_016633.1"/>
</dbReference>
<dbReference type="Proteomes" id="UP000005632">
    <property type="component" value="Chromosome"/>
</dbReference>
<dbReference type="HOGENOM" id="CLU_1204174_0_0_12"/>
<dbReference type="KEGG" id="sgp:SpiGrapes_3270"/>
<gene>
    <name evidence="1" type="ordered locus">SpiGrapes_3270</name>
</gene>
<accession>G8QR79</accession>
<dbReference type="AlphaFoldDB" id="G8QR79"/>
<dbReference type="EMBL" id="CP003155">
    <property type="protein sequence ID" value="AEV31014.1"/>
    <property type="molecule type" value="Genomic_DNA"/>
</dbReference>